<sequence length="368" mass="42973">MIGRDSDAIRRASLKKQKEAFREKELLIRNALNSVDGVPNKKIVFDDSICDQENDNEEKIVNRSRKRTLFDDEDEEGDGVADSKEEEYDFSANKKSKVVNLGNDPRFAMDERFLEDEEKEPEELNNEQDEDELTSEKNKQLEILQSVLGKPLPKKNDSEKKRKNQMIRYDPTQDDHQKHELQKEEPQSSKKKKRKAKEVLVEEEKPIPVSSEIFYSVSENLTETLKAPEEFSLLQRFGTAPEEKSREFANEEKLATERKSKFGDNFDAKNPFRYDSSEDEDETSGQNTENAKRSTEKVSRVVEDTFFLNPAIFKEAEEFFKTPAPSNQSFKNLRKQLKEIVRSKIRNNTRKTQIWKHKKINTVKPHCK</sequence>
<organism evidence="3">
    <name type="scientific">Fopius arisanus</name>
    <dbReference type="NCBI Taxonomy" id="64838"/>
    <lineage>
        <taxon>Eukaryota</taxon>
        <taxon>Metazoa</taxon>
        <taxon>Ecdysozoa</taxon>
        <taxon>Arthropoda</taxon>
        <taxon>Hexapoda</taxon>
        <taxon>Insecta</taxon>
        <taxon>Pterygota</taxon>
        <taxon>Neoptera</taxon>
        <taxon>Endopterygota</taxon>
        <taxon>Hymenoptera</taxon>
        <taxon>Apocrita</taxon>
        <taxon>Ichneumonoidea</taxon>
        <taxon>Braconidae</taxon>
        <taxon>Opiinae</taxon>
        <taxon>Fopius</taxon>
    </lineage>
</organism>
<proteinExistence type="predicted"/>
<evidence type="ECO:0000256" key="1">
    <source>
        <dbReference type="ARBA" id="ARBA00022884"/>
    </source>
</evidence>
<feature type="compositionally biased region" description="Basic and acidic residues" evidence="2">
    <location>
        <begin position="241"/>
        <end position="276"/>
    </location>
</feature>
<gene>
    <name evidence="3" type="primary">CG14230_0</name>
    <name evidence="3" type="ORF">g.16813</name>
</gene>
<evidence type="ECO:0000313" key="3">
    <source>
        <dbReference type="EMBL" id="JAG74042.1"/>
    </source>
</evidence>
<protein>
    <submittedName>
        <fullName evidence="3">CG14230_0 protein</fullName>
    </submittedName>
</protein>
<accession>A0A0C9R8D0</accession>
<feature type="compositionally biased region" description="Acidic residues" evidence="2">
    <location>
        <begin position="113"/>
        <end position="133"/>
    </location>
</feature>
<dbReference type="AlphaFoldDB" id="A0A0C9R8D0"/>
<feature type="region of interest" description="Disordered" evidence="2">
    <location>
        <begin position="237"/>
        <end position="297"/>
    </location>
</feature>
<feature type="compositionally biased region" description="Basic and acidic residues" evidence="2">
    <location>
        <begin position="171"/>
        <end position="188"/>
    </location>
</feature>
<name>A0A0C9R8D0_9HYME</name>
<dbReference type="PANTHER" id="PTHR48029">
    <property type="entry name" value="NUCLEOLAR PROTEIN 8"/>
    <property type="match status" value="1"/>
</dbReference>
<feature type="region of interest" description="Disordered" evidence="2">
    <location>
        <begin position="71"/>
        <end position="203"/>
    </location>
</feature>
<reference evidence="3" key="1">
    <citation type="submission" date="2015-01" db="EMBL/GenBank/DDBJ databases">
        <title>Transcriptome Assembly of Fopius arisanus.</title>
        <authorList>
            <person name="Geib S."/>
        </authorList>
    </citation>
    <scope>NUCLEOTIDE SEQUENCE</scope>
</reference>
<dbReference type="GO" id="GO:0003723">
    <property type="term" value="F:RNA binding"/>
    <property type="evidence" value="ECO:0007669"/>
    <property type="project" value="UniProtKB-KW"/>
</dbReference>
<feature type="compositionally biased region" description="Acidic residues" evidence="2">
    <location>
        <begin position="71"/>
        <end position="89"/>
    </location>
</feature>
<keyword evidence="1" id="KW-0694">RNA-binding</keyword>
<evidence type="ECO:0000256" key="2">
    <source>
        <dbReference type="SAM" id="MobiDB-lite"/>
    </source>
</evidence>
<dbReference type="PANTHER" id="PTHR48029:SF1">
    <property type="entry name" value="NUCLEOLAR PROTEIN 8"/>
    <property type="match status" value="1"/>
</dbReference>
<dbReference type="EMBL" id="GBYB01004275">
    <property type="protein sequence ID" value="JAG74042.1"/>
    <property type="molecule type" value="Transcribed_RNA"/>
</dbReference>